<dbReference type="InterPro" id="IPR057348">
    <property type="entry name" value="TELO2_ARM"/>
</dbReference>
<evidence type="ECO:0000256" key="4">
    <source>
        <dbReference type="SAM" id="MobiDB-lite"/>
    </source>
</evidence>
<gene>
    <name evidence="7" type="ORF">OPV22_031070</name>
</gene>
<organism evidence="7 8">
    <name type="scientific">Ensete ventricosum</name>
    <name type="common">Abyssinian banana</name>
    <name type="synonym">Musa ensete</name>
    <dbReference type="NCBI Taxonomy" id="4639"/>
    <lineage>
        <taxon>Eukaryota</taxon>
        <taxon>Viridiplantae</taxon>
        <taxon>Streptophyta</taxon>
        <taxon>Embryophyta</taxon>
        <taxon>Tracheophyta</taxon>
        <taxon>Spermatophyta</taxon>
        <taxon>Magnoliopsida</taxon>
        <taxon>Liliopsida</taxon>
        <taxon>Zingiberales</taxon>
        <taxon>Musaceae</taxon>
        <taxon>Ensete</taxon>
    </lineage>
</organism>
<keyword evidence="3" id="KW-0963">Cytoplasm</keyword>
<feature type="domain" description="TELO2 ARM repeat" evidence="6">
    <location>
        <begin position="362"/>
        <end position="601"/>
    </location>
</feature>
<dbReference type="InterPro" id="IPR051970">
    <property type="entry name" value="TEL2_Regulation"/>
</dbReference>
<dbReference type="GO" id="GO:0051879">
    <property type="term" value="F:Hsp90 protein binding"/>
    <property type="evidence" value="ECO:0007669"/>
    <property type="project" value="TreeGrafter"/>
</dbReference>
<dbReference type="InterPro" id="IPR038528">
    <property type="entry name" value="TEL2_C_sf"/>
</dbReference>
<dbReference type="GO" id="GO:0051083">
    <property type="term" value="P:'de novo' cotranslational protein folding"/>
    <property type="evidence" value="ECO:0007669"/>
    <property type="project" value="TreeGrafter"/>
</dbReference>
<evidence type="ECO:0008006" key="9">
    <source>
        <dbReference type="Google" id="ProtNLM"/>
    </source>
</evidence>
<dbReference type="Pfam" id="PF25320">
    <property type="entry name" value="TELO2_ARM"/>
    <property type="match status" value="1"/>
</dbReference>
<dbReference type="PANTHER" id="PTHR15830">
    <property type="entry name" value="TELOMERE LENGTH REGULATION PROTEIN TEL2 FAMILY MEMBER"/>
    <property type="match status" value="1"/>
</dbReference>
<evidence type="ECO:0000259" key="5">
    <source>
        <dbReference type="Pfam" id="PF10193"/>
    </source>
</evidence>
<keyword evidence="8" id="KW-1185">Reference proteome</keyword>
<sequence length="1103" mass="123691">MRLSGSNFSRRLPRNRVLRAAATEKTIRNRGILIDPIGEVAKESVETGEDEGKNLSFSPTTAAVRRNLVARWLISSPSANGGSFFHSRRRLENLSSSGLRGLKENPIGDKDEALRAAIDAAKHVDEVICALYSLAVRIFPVDSSALRDTIDPAHRSKVHEILSPAPAESGEWRQAFYYGPAFPTLARILIYNVAKDWLACFSSSTKKQVYDSFFVQGPPTEIVQVLVPALMHGYDDAIYLNIERLLVRCLLKSEGIRHIVSEFRIQCSSSNHDYALKPEKLAVMSRVAQLLTSIPDKARLQASSALSSHLFFQRMARQLLCGAEDCNFEMLNPRDASDANAVDGSLLFIGETFSRICRRGSTDILLVKVIPRILDHIRSCLSTNAGSVAFNMIESSPKSQFWLSIMEAMKDQYAIERFSEELLRQLATQNVSDVEAYWTLWLLFHRIVKQKTNIRYIFVDKFVFWKVFPICCLRWILQFSVFECPPNFDSQARAQRTSFLDVAHRLISIWSRREFVQSSSMDQQAYVTYAVALCIEKMSKEELETTKDILHSILQGVSCRLESPINLVRKMASSVALVFSKVVDPKNPLYLDDDCSEIIDWEFGFKRKDVVTTYETIKDKLNATLSKDTEKDKLDATLSKVTESASHAKRLKDTKHHAVDGGKLISECRVDHCAGMPNNEHASAEEDDDEGKNSDASSSDSLEPYDLSDDDTDMKVFSQLGDIAAALRKPDDPDGVERALDSAEKLVRATPDELPHYSGDLVRALVHVRCSDVTVEGEEDSAEGKRQKALVALLVTCPFESLDVLTRLLYSPNVDVSQRILILDVMTEAAQELSESTVIRMKHQQRNLISNISGQPWFIPSSRGPPRAGPWKEVSDPGTSISWSHRYEREIPSRAGQIKSGKSRKWGLVKAKDPELESSRNRFPLYAAAFMLPVMQGFDKKRHGVDLLNRDFVVLGKLIYMLGVCMKCSTMHPEASALAPPLLDMIRFRELSHHAEAYVRRSVLFAASCVLVALHPSHVASALIEGNQEISDGLEWIRMWALHIAESDPDSECSTMAMTCLQLHAEMALQTSRALESANSVKARIKTLPLKLDDIIIPFSNMR</sequence>
<accession>A0AAV8PVF6</accession>
<feature type="domain" description="Telomere length regulation protein conserved" evidence="5">
    <location>
        <begin position="719"/>
        <end position="830"/>
    </location>
</feature>
<dbReference type="InterPro" id="IPR019337">
    <property type="entry name" value="Telomere_length_regulation_dom"/>
</dbReference>
<comment type="subcellular location">
    <subcellularLocation>
        <location evidence="1">Cytoplasm</location>
    </subcellularLocation>
</comment>
<name>A0AAV8PVF6_ENSVE</name>
<comment type="similarity">
    <text evidence="2">Belongs to the TEL2 family.</text>
</comment>
<dbReference type="AlphaFoldDB" id="A0AAV8PVF6"/>
<comment type="caution">
    <text evidence="7">The sequence shown here is derived from an EMBL/GenBank/DDBJ whole genome shotgun (WGS) entry which is preliminary data.</text>
</comment>
<dbReference type="Pfam" id="PF10193">
    <property type="entry name" value="Telomere_reg-2"/>
    <property type="match status" value="1"/>
</dbReference>
<dbReference type="GO" id="GO:0042162">
    <property type="term" value="F:telomeric DNA binding"/>
    <property type="evidence" value="ECO:0007669"/>
    <property type="project" value="TreeGrafter"/>
</dbReference>
<proteinExistence type="inferred from homology"/>
<feature type="region of interest" description="Disordered" evidence="4">
    <location>
        <begin position="676"/>
        <end position="711"/>
    </location>
</feature>
<evidence type="ECO:0000256" key="1">
    <source>
        <dbReference type="ARBA" id="ARBA00004496"/>
    </source>
</evidence>
<evidence type="ECO:0000256" key="3">
    <source>
        <dbReference type="ARBA" id="ARBA00022490"/>
    </source>
</evidence>
<dbReference type="Proteomes" id="UP001222027">
    <property type="component" value="Unassembled WGS sequence"/>
</dbReference>
<evidence type="ECO:0000256" key="2">
    <source>
        <dbReference type="ARBA" id="ARBA00006133"/>
    </source>
</evidence>
<protein>
    <recommendedName>
        <fullName evidence="9">Telomere length regulation protein conserved domain-containing protein</fullName>
    </recommendedName>
</protein>
<evidence type="ECO:0000313" key="8">
    <source>
        <dbReference type="Proteomes" id="UP001222027"/>
    </source>
</evidence>
<dbReference type="Gene3D" id="1.25.40.720">
    <property type="entry name" value="Telomere length regulation protein 2, C-terminal domain"/>
    <property type="match status" value="1"/>
</dbReference>
<reference evidence="7 8" key="1">
    <citation type="submission" date="2022-12" db="EMBL/GenBank/DDBJ databases">
        <title>Chromosome-scale assembly of the Ensete ventricosum genome.</title>
        <authorList>
            <person name="Dussert Y."/>
            <person name="Stocks J."/>
            <person name="Wendawek A."/>
            <person name="Woldeyes F."/>
            <person name="Nichols R.A."/>
            <person name="Borrell J.S."/>
        </authorList>
    </citation>
    <scope>NUCLEOTIDE SEQUENCE [LARGE SCALE GENOMIC DNA]</scope>
    <source>
        <strain evidence="8">cv. Maze</strain>
        <tissue evidence="7">Seeds</tissue>
    </source>
</reference>
<evidence type="ECO:0000259" key="6">
    <source>
        <dbReference type="Pfam" id="PF25320"/>
    </source>
</evidence>
<dbReference type="PANTHER" id="PTHR15830:SF10">
    <property type="entry name" value="TELOMERE LENGTH REGULATION PROTEIN TEL2 HOMOLOG"/>
    <property type="match status" value="1"/>
</dbReference>
<dbReference type="GO" id="GO:0005829">
    <property type="term" value="C:cytosol"/>
    <property type="evidence" value="ECO:0007669"/>
    <property type="project" value="TreeGrafter"/>
</dbReference>
<dbReference type="EMBL" id="JAQQAF010000009">
    <property type="protein sequence ID" value="KAJ8458144.1"/>
    <property type="molecule type" value="Genomic_DNA"/>
</dbReference>
<evidence type="ECO:0000313" key="7">
    <source>
        <dbReference type="EMBL" id="KAJ8458144.1"/>
    </source>
</evidence>